<keyword evidence="3" id="KW-1185">Reference proteome</keyword>
<accession>A0A7H9B337</accession>
<reference evidence="2 3" key="1">
    <citation type="submission" date="2020-07" db="EMBL/GenBank/DDBJ databases">
        <title>The yeast mating-type switching endonuclease HO is a domesticated member of an unorthodox homing genetic element family.</title>
        <authorList>
            <person name="Coughlan A.Y."/>
            <person name="Lombardi L."/>
            <person name="Braun-Galleani S."/>
            <person name="Martos A.R."/>
            <person name="Galeote V."/>
            <person name="Bigey F."/>
            <person name="Dequin S."/>
            <person name="Byrne K.P."/>
            <person name="Wolfe K.H."/>
        </authorList>
    </citation>
    <scope>NUCLEOTIDE SEQUENCE [LARGE SCALE GENOMIC DNA]</scope>
    <source>
        <strain evidence="2 3">NRRL Y-6702</strain>
    </source>
</reference>
<feature type="region of interest" description="Disordered" evidence="1">
    <location>
        <begin position="130"/>
        <end position="152"/>
    </location>
</feature>
<sequence length="283" mass="32485">MTPATPPSSREQQSEPRPQRTNFQEELVERKRILMETPKKSSQLDAPVTPSTARQIDKRVPLLGPPPAEDGDKSPFKGFHSPEYTPHRYSTGKRRPLQFEQPKGLQRISRVLFPKVDDVKHNDDVQIQASLLPSAAGSSTARRRPSTDIRSDCNDEYWSAQFKHSKQDPGTPSHKVVTYEMAEKWHNSEAQGDENEDYSDILITESTSSNPFLSTEVADEKTREQRRKVLLEENPDIEDVITYLDKKGNVVKKVHLSEHEKKVSMPRRLFDEQLKELESKEDR</sequence>
<dbReference type="OrthoDB" id="4060584at2759"/>
<feature type="compositionally biased region" description="Basic and acidic residues" evidence="1">
    <location>
        <begin position="27"/>
        <end position="39"/>
    </location>
</feature>
<proteinExistence type="predicted"/>
<dbReference type="EMBL" id="CP058607">
    <property type="protein sequence ID" value="QLG72903.1"/>
    <property type="molecule type" value="Genomic_DNA"/>
</dbReference>
<dbReference type="GeneID" id="59236626"/>
<feature type="compositionally biased region" description="Polar residues" evidence="1">
    <location>
        <begin position="40"/>
        <end position="54"/>
    </location>
</feature>
<dbReference type="RefSeq" id="XP_037144630.1">
    <property type="nucleotide sequence ID" value="XM_037288735.1"/>
</dbReference>
<feature type="compositionally biased region" description="Polar residues" evidence="1">
    <location>
        <begin position="130"/>
        <end position="140"/>
    </location>
</feature>
<dbReference type="Proteomes" id="UP000509704">
    <property type="component" value="Chromosome 4"/>
</dbReference>
<evidence type="ECO:0000313" key="2">
    <source>
        <dbReference type="EMBL" id="QLG72903.1"/>
    </source>
</evidence>
<feature type="region of interest" description="Disordered" evidence="1">
    <location>
        <begin position="1"/>
        <end position="102"/>
    </location>
</feature>
<gene>
    <name evidence="2" type="ORF">HG535_0D06120</name>
</gene>
<dbReference type="KEGG" id="zmk:HG535_0D06120"/>
<evidence type="ECO:0000313" key="3">
    <source>
        <dbReference type="Proteomes" id="UP000509704"/>
    </source>
</evidence>
<organism evidence="2 3">
    <name type="scientific">Zygotorulaspora mrakii</name>
    <name type="common">Zygosaccharomyces mrakii</name>
    <dbReference type="NCBI Taxonomy" id="42260"/>
    <lineage>
        <taxon>Eukaryota</taxon>
        <taxon>Fungi</taxon>
        <taxon>Dikarya</taxon>
        <taxon>Ascomycota</taxon>
        <taxon>Saccharomycotina</taxon>
        <taxon>Saccharomycetes</taxon>
        <taxon>Saccharomycetales</taxon>
        <taxon>Saccharomycetaceae</taxon>
        <taxon>Zygotorulaspora</taxon>
    </lineage>
</organism>
<protein>
    <submittedName>
        <fullName evidence="2">Uncharacterized protein</fullName>
    </submittedName>
</protein>
<name>A0A7H9B337_ZYGMR</name>
<evidence type="ECO:0000256" key="1">
    <source>
        <dbReference type="SAM" id="MobiDB-lite"/>
    </source>
</evidence>
<dbReference type="AlphaFoldDB" id="A0A7H9B337"/>